<name>A0ABY9C2F4_VITVI</name>
<organism evidence="1 2">
    <name type="scientific">Vitis vinifera</name>
    <name type="common">Grape</name>
    <dbReference type="NCBI Taxonomy" id="29760"/>
    <lineage>
        <taxon>Eukaryota</taxon>
        <taxon>Viridiplantae</taxon>
        <taxon>Streptophyta</taxon>
        <taxon>Embryophyta</taxon>
        <taxon>Tracheophyta</taxon>
        <taxon>Spermatophyta</taxon>
        <taxon>Magnoliopsida</taxon>
        <taxon>eudicotyledons</taxon>
        <taxon>Gunneridae</taxon>
        <taxon>Pentapetalae</taxon>
        <taxon>rosids</taxon>
        <taxon>Vitales</taxon>
        <taxon>Vitaceae</taxon>
        <taxon>Viteae</taxon>
        <taxon>Vitis</taxon>
    </lineage>
</organism>
<keyword evidence="2" id="KW-1185">Reference proteome</keyword>
<protein>
    <submittedName>
        <fullName evidence="1">Uncharacterized protein</fullName>
    </submittedName>
</protein>
<reference evidence="1 2" key="1">
    <citation type="journal article" date="2023" name="Hortic Res">
        <title>The complete reference genome for grapevine (Vitis vinifera L.) genetics and breeding.</title>
        <authorList>
            <person name="Shi X."/>
            <person name="Cao S."/>
            <person name="Wang X."/>
            <person name="Huang S."/>
            <person name="Wang Y."/>
            <person name="Liu Z."/>
            <person name="Liu W."/>
            <person name="Leng X."/>
            <person name="Peng Y."/>
            <person name="Wang N."/>
            <person name="Wang Y."/>
            <person name="Ma Z."/>
            <person name="Xu X."/>
            <person name="Zhang F."/>
            <person name="Xue H."/>
            <person name="Zhong H."/>
            <person name="Wang Y."/>
            <person name="Zhang K."/>
            <person name="Velt A."/>
            <person name="Avia K."/>
            <person name="Holtgrawe D."/>
            <person name="Grimplet J."/>
            <person name="Matus J.T."/>
            <person name="Ware D."/>
            <person name="Wu X."/>
            <person name="Wang H."/>
            <person name="Liu C."/>
            <person name="Fang Y."/>
            <person name="Rustenholz C."/>
            <person name="Cheng Z."/>
            <person name="Xiao H."/>
            <person name="Zhou Y."/>
        </authorList>
    </citation>
    <scope>NUCLEOTIDE SEQUENCE [LARGE SCALE GENOMIC DNA]</scope>
    <source>
        <strain evidence="2">cv. Pinot noir / PN40024</strain>
        <tissue evidence="1">Leaf</tissue>
    </source>
</reference>
<accession>A0ABY9C2F4</accession>
<sequence length="68" mass="7835">MGSDTLNHNPEIEDLYEKMILKLKELARLMDKSSARVLEQEDQNGKLRCKLAGLQWLLVAQRISTTHL</sequence>
<dbReference type="Proteomes" id="UP001227230">
    <property type="component" value="Chromosome 6"/>
</dbReference>
<evidence type="ECO:0000313" key="1">
    <source>
        <dbReference type="EMBL" id="WJZ89166.1"/>
    </source>
</evidence>
<proteinExistence type="predicted"/>
<gene>
    <name evidence="1" type="ORF">VitviT2T_008404</name>
</gene>
<evidence type="ECO:0000313" key="2">
    <source>
        <dbReference type="Proteomes" id="UP001227230"/>
    </source>
</evidence>
<dbReference type="EMBL" id="CP126653">
    <property type="protein sequence ID" value="WJZ89166.1"/>
    <property type="molecule type" value="Genomic_DNA"/>
</dbReference>